<dbReference type="Pfam" id="PF01261">
    <property type="entry name" value="AP_endonuc_2"/>
    <property type="match status" value="1"/>
</dbReference>
<dbReference type="PANTHER" id="PTHR12110:SF21">
    <property type="entry name" value="XYLOSE ISOMERASE-LIKE TIM BARREL DOMAIN-CONTAINING PROTEIN"/>
    <property type="match status" value="1"/>
</dbReference>
<dbReference type="RefSeq" id="WP_322447584.1">
    <property type="nucleotide sequence ID" value="NZ_JAXOFX010000012.1"/>
</dbReference>
<sequence>MRANQNIGMSTFAVMDLPLVQGMDALMNEGFTNIEIMCEGNGLECLDWSLEQMLAIASWSDISITIHAPIKNCNPASDDPTIRETSLTLLKKCLHLAEMWNSPYVLMHLGEHEDQEKGLKNCIHFIEEISQYIPLGTKLVLENVPPKNNLIGVTAKELVQVCSHFQSEKVGVVFDVGHANLVHLEYPVEGLKEVLPWLVGLHVSDNFGQDDNHNLVGEGTVPIVELLKMIEDCKQEVSIILEMRNVEDGVRSREVLFSGLGV</sequence>
<gene>
    <name evidence="2" type="ORF">SM124_16335</name>
</gene>
<keyword evidence="2" id="KW-0413">Isomerase</keyword>
<dbReference type="SUPFAM" id="SSF51658">
    <property type="entry name" value="Xylose isomerase-like"/>
    <property type="match status" value="1"/>
</dbReference>
<evidence type="ECO:0000313" key="2">
    <source>
        <dbReference type="EMBL" id="MDZ5473287.1"/>
    </source>
</evidence>
<dbReference type="PANTHER" id="PTHR12110">
    <property type="entry name" value="HYDROXYPYRUVATE ISOMERASE"/>
    <property type="match status" value="1"/>
</dbReference>
<proteinExistence type="predicted"/>
<dbReference type="InterPro" id="IPR013022">
    <property type="entry name" value="Xyl_isomerase-like_TIM-brl"/>
</dbReference>
<comment type="caution">
    <text evidence="2">The sequence shown here is derived from an EMBL/GenBank/DDBJ whole genome shotgun (WGS) entry which is preliminary data.</text>
</comment>
<keyword evidence="3" id="KW-1185">Reference proteome</keyword>
<dbReference type="EMBL" id="JAXOFX010000012">
    <property type="protein sequence ID" value="MDZ5473287.1"/>
    <property type="molecule type" value="Genomic_DNA"/>
</dbReference>
<reference evidence="2 3" key="1">
    <citation type="submission" date="2023-11" db="EMBL/GenBank/DDBJ databases">
        <title>Bacillus jintuensis, isolated from a mudflat on the Beibu Gulf coast.</title>
        <authorList>
            <person name="Li M."/>
        </authorList>
    </citation>
    <scope>NUCLEOTIDE SEQUENCE [LARGE SCALE GENOMIC DNA]</scope>
    <source>
        <strain evidence="2 3">31A1R</strain>
    </source>
</reference>
<protein>
    <submittedName>
        <fullName evidence="2">Sugar phosphate isomerase/epimerase family protein</fullName>
    </submittedName>
</protein>
<dbReference type="InterPro" id="IPR050312">
    <property type="entry name" value="IolE/XylAMocC-like"/>
</dbReference>
<evidence type="ECO:0000259" key="1">
    <source>
        <dbReference type="Pfam" id="PF01261"/>
    </source>
</evidence>
<feature type="domain" description="Xylose isomerase-like TIM barrel" evidence="1">
    <location>
        <begin position="28"/>
        <end position="249"/>
    </location>
</feature>
<dbReference type="Proteomes" id="UP001290455">
    <property type="component" value="Unassembled WGS sequence"/>
</dbReference>
<evidence type="ECO:0000313" key="3">
    <source>
        <dbReference type="Proteomes" id="UP001290455"/>
    </source>
</evidence>
<organism evidence="2 3">
    <name type="scientific">Robertmurraya mangrovi</name>
    <dbReference type="NCBI Taxonomy" id="3098077"/>
    <lineage>
        <taxon>Bacteria</taxon>
        <taxon>Bacillati</taxon>
        <taxon>Bacillota</taxon>
        <taxon>Bacilli</taxon>
        <taxon>Bacillales</taxon>
        <taxon>Bacillaceae</taxon>
        <taxon>Robertmurraya</taxon>
    </lineage>
</organism>
<dbReference type="GO" id="GO:0016853">
    <property type="term" value="F:isomerase activity"/>
    <property type="evidence" value="ECO:0007669"/>
    <property type="project" value="UniProtKB-KW"/>
</dbReference>
<dbReference type="Gene3D" id="3.20.20.150">
    <property type="entry name" value="Divalent-metal-dependent TIM barrel enzymes"/>
    <property type="match status" value="1"/>
</dbReference>
<name>A0ABU5J1R3_9BACI</name>
<dbReference type="InterPro" id="IPR036237">
    <property type="entry name" value="Xyl_isomerase-like_sf"/>
</dbReference>
<accession>A0ABU5J1R3</accession>